<dbReference type="InterPro" id="IPR032710">
    <property type="entry name" value="NTF2-like_dom_sf"/>
</dbReference>
<dbReference type="STRING" id="1245469.S58_09380"/>
<dbReference type="Pfam" id="PF12680">
    <property type="entry name" value="SnoaL_2"/>
    <property type="match status" value="1"/>
</dbReference>
<dbReference type="HOGENOM" id="CLU_147287_1_0_5"/>
<dbReference type="EMBL" id="AP012603">
    <property type="protein sequence ID" value="BAM86949.1"/>
    <property type="molecule type" value="Genomic_DNA"/>
</dbReference>
<gene>
    <name evidence="2" type="ORF">S58_09380</name>
</gene>
<evidence type="ECO:0000259" key="1">
    <source>
        <dbReference type="Pfam" id="PF12680"/>
    </source>
</evidence>
<protein>
    <recommendedName>
        <fullName evidence="1">SnoaL-like domain-containing protein</fullName>
    </recommendedName>
</protein>
<dbReference type="KEGG" id="aol:S58_09380"/>
<sequence length="128" mass="14288">MVGGSMQGPLDDRDAEAYVRHLFACIDAHDWAGLSSLLDDGAVYERPGYEPFIGKLAIMQFYRHERIVASGEHLLEQVLSNGEQIACWGSFTGQDKNGRPLKVRFADVYHLSSGRIGLRRTFFDSPAL</sequence>
<dbReference type="eggNOG" id="COG3631">
    <property type="taxonomic scope" value="Bacteria"/>
</dbReference>
<reference evidence="2 3" key="1">
    <citation type="journal article" date="2013" name="Appl. Environ. Microbiol.">
        <title>Genome analysis suggests that the soil oligotrophic bacterium Agromonas oligotrophica (Bradyrhizobium oligotrophicum) is a nitrogen-fixing symbiont of Aeschynomene indica.</title>
        <authorList>
            <person name="Okubo T."/>
            <person name="Fukushima S."/>
            <person name="Itakura M."/>
            <person name="Oshima K."/>
            <person name="Longtonglang A."/>
            <person name="Teaumroong N."/>
            <person name="Mitsui H."/>
            <person name="Hattori M."/>
            <person name="Hattori R."/>
            <person name="Hattori T."/>
            <person name="Minamisawa K."/>
        </authorList>
    </citation>
    <scope>NUCLEOTIDE SEQUENCE [LARGE SCALE GENOMIC DNA]</scope>
    <source>
        <strain evidence="2 3">S58</strain>
    </source>
</reference>
<accession>M4Z1T3</accession>
<feature type="domain" description="SnoaL-like" evidence="1">
    <location>
        <begin position="19"/>
        <end position="116"/>
    </location>
</feature>
<proteinExistence type="predicted"/>
<evidence type="ECO:0000313" key="2">
    <source>
        <dbReference type="EMBL" id="BAM86949.1"/>
    </source>
</evidence>
<dbReference type="AlphaFoldDB" id="M4Z1T3"/>
<keyword evidence="3" id="KW-1185">Reference proteome</keyword>
<organism evidence="2 3">
    <name type="scientific">Bradyrhizobium oligotrophicum S58</name>
    <dbReference type="NCBI Taxonomy" id="1245469"/>
    <lineage>
        <taxon>Bacteria</taxon>
        <taxon>Pseudomonadati</taxon>
        <taxon>Pseudomonadota</taxon>
        <taxon>Alphaproteobacteria</taxon>
        <taxon>Hyphomicrobiales</taxon>
        <taxon>Nitrobacteraceae</taxon>
        <taxon>Bradyrhizobium</taxon>
    </lineage>
</organism>
<dbReference type="InterPro" id="IPR037401">
    <property type="entry name" value="SnoaL-like"/>
</dbReference>
<name>M4Z1T3_9BRAD</name>
<dbReference type="Gene3D" id="3.10.450.50">
    <property type="match status" value="1"/>
</dbReference>
<dbReference type="Proteomes" id="UP000011841">
    <property type="component" value="Chromosome"/>
</dbReference>
<dbReference type="PATRIC" id="fig|1245469.3.peg.956"/>
<dbReference type="CDD" id="cd00531">
    <property type="entry name" value="NTF2_like"/>
    <property type="match status" value="1"/>
</dbReference>
<evidence type="ECO:0000313" key="3">
    <source>
        <dbReference type="Proteomes" id="UP000011841"/>
    </source>
</evidence>
<dbReference type="SUPFAM" id="SSF54427">
    <property type="entry name" value="NTF2-like"/>
    <property type="match status" value="1"/>
</dbReference>